<dbReference type="GO" id="GO:0006511">
    <property type="term" value="P:ubiquitin-dependent protein catabolic process"/>
    <property type="evidence" value="ECO:0007669"/>
    <property type="project" value="InterPro"/>
</dbReference>
<dbReference type="Pfam" id="PF05021">
    <property type="entry name" value="NPL4"/>
    <property type="match status" value="1"/>
</dbReference>
<accession>A0A9P1GA26</accession>
<keyword evidence="5" id="KW-1185">Reference proteome</keyword>
<dbReference type="GO" id="GO:0005634">
    <property type="term" value="C:nucleus"/>
    <property type="evidence" value="ECO:0007669"/>
    <property type="project" value="TreeGrafter"/>
</dbReference>
<evidence type="ECO:0000313" key="5">
    <source>
        <dbReference type="Proteomes" id="UP001152797"/>
    </source>
</evidence>
<dbReference type="Proteomes" id="UP001152797">
    <property type="component" value="Unassembled WGS sequence"/>
</dbReference>
<reference evidence="3" key="2">
    <citation type="submission" date="2024-04" db="EMBL/GenBank/DDBJ databases">
        <authorList>
            <person name="Chen Y."/>
            <person name="Shah S."/>
            <person name="Dougan E. K."/>
            <person name="Thang M."/>
            <person name="Chan C."/>
        </authorList>
    </citation>
    <scope>NUCLEOTIDE SEQUENCE [LARGE SCALE GENOMIC DNA]</scope>
</reference>
<evidence type="ECO:0000313" key="2">
    <source>
        <dbReference type="EMBL" id="CAI4005724.1"/>
    </source>
</evidence>
<evidence type="ECO:0000259" key="1">
    <source>
        <dbReference type="Pfam" id="PF05021"/>
    </source>
</evidence>
<name>A0A9P1GA26_9DINO</name>
<dbReference type="GO" id="GO:0031625">
    <property type="term" value="F:ubiquitin protein ligase binding"/>
    <property type="evidence" value="ECO:0007669"/>
    <property type="project" value="TreeGrafter"/>
</dbReference>
<dbReference type="InterPro" id="IPR007717">
    <property type="entry name" value="NPL4_C"/>
</dbReference>
<feature type="domain" description="Nuclear pore localisation protein NPL4 C-terminal" evidence="1">
    <location>
        <begin position="322"/>
        <end position="566"/>
    </location>
</feature>
<comment type="caution">
    <text evidence="2">The sequence shown here is derived from an EMBL/GenBank/DDBJ whole genome shotgun (WGS) entry which is preliminary data.</text>
</comment>
<dbReference type="GO" id="GO:0043130">
    <property type="term" value="F:ubiquitin binding"/>
    <property type="evidence" value="ECO:0007669"/>
    <property type="project" value="TreeGrafter"/>
</dbReference>
<reference evidence="2" key="1">
    <citation type="submission" date="2022-10" db="EMBL/GenBank/DDBJ databases">
        <authorList>
            <person name="Chen Y."/>
            <person name="Dougan E. K."/>
            <person name="Chan C."/>
            <person name="Rhodes N."/>
            <person name="Thang M."/>
        </authorList>
    </citation>
    <scope>NUCLEOTIDE SEQUENCE</scope>
</reference>
<evidence type="ECO:0000313" key="3">
    <source>
        <dbReference type="EMBL" id="CAL1159099.1"/>
    </source>
</evidence>
<dbReference type="EMBL" id="CAMXCT020003674">
    <property type="protein sequence ID" value="CAL1159099.1"/>
    <property type="molecule type" value="Genomic_DNA"/>
</dbReference>
<evidence type="ECO:0000313" key="4">
    <source>
        <dbReference type="EMBL" id="CAL4793036.1"/>
    </source>
</evidence>
<dbReference type="CDD" id="cd08061">
    <property type="entry name" value="MPN_NPL4"/>
    <property type="match status" value="1"/>
</dbReference>
<organism evidence="2">
    <name type="scientific">Cladocopium goreaui</name>
    <dbReference type="NCBI Taxonomy" id="2562237"/>
    <lineage>
        <taxon>Eukaryota</taxon>
        <taxon>Sar</taxon>
        <taxon>Alveolata</taxon>
        <taxon>Dinophyceae</taxon>
        <taxon>Suessiales</taxon>
        <taxon>Symbiodiniaceae</taxon>
        <taxon>Cladocopium</taxon>
    </lineage>
</organism>
<dbReference type="OrthoDB" id="10251089at2759"/>
<dbReference type="InterPro" id="IPR016563">
    <property type="entry name" value="Npl4"/>
</dbReference>
<dbReference type="AlphaFoldDB" id="A0A9P1GA26"/>
<feature type="non-terminal residue" evidence="2">
    <location>
        <position position="1"/>
    </location>
</feature>
<sequence>GGKTFNVGGALLHRLVPCRRAGEGVPSDGLHAQRLAAAGEALLEALGSREVSWQPAAAPIALVGLRSKTYGPRYPHFDDVGVDHGKTHCFQALCVEGREGHLTSAVAALQVHVGDPGDPETLRWVNSGQHNYLEVLVQRPDFTPCFQNETFKLTREDWLILCWFDTQPDGPKVVNFDLEVAAMLHFGVRDRRQLHHPLPPFVCQCLFFHDLRLSELEESPIDPALVMDIVWKVCGEEILLEAFEMEDALIPAGQRHWRLIFASVASALDERMAYASYQAVRRAAAENSMYRHVDTLSIINVPEMENFIGYWNGVLLENAMQRTGFMYGYYLEDKNYDEGTRAIMEGIYEPSQEMVGEIAEPLTDDQEMSRVNRIAEALGLECIGWVFTSLPLEDDLLLSPEEVLRIARLQNEHSTDAHFTRYVLSKFVTCAVRPDPANNGAPSVNPFMVSEQACAMLRDGILSSAPSERRACLVREAKPDELIPDFVVEGRSDKKIATDFFIVRVNDTAPKKHQRMFTHADFPRENRPTHPQRREDLKKYFNKIPKSEPSWSRFADFHLLLYIAKEIDVDTAVAIAECVRDRKDIPEGVTFMFNELTQ</sequence>
<dbReference type="PANTHER" id="PTHR12710">
    <property type="entry name" value="NUCLEAR PROTEIN LOCALIZATION 4"/>
    <property type="match status" value="1"/>
</dbReference>
<dbReference type="EMBL" id="CAMXCT010003674">
    <property type="protein sequence ID" value="CAI4005724.1"/>
    <property type="molecule type" value="Genomic_DNA"/>
</dbReference>
<dbReference type="PANTHER" id="PTHR12710:SF0">
    <property type="entry name" value="NUCLEAR PROTEIN LOCALIZATION PROTEIN 4 HOMOLOG"/>
    <property type="match status" value="1"/>
</dbReference>
<gene>
    <name evidence="2" type="ORF">C1SCF055_LOCUS31428</name>
</gene>
<dbReference type="EMBL" id="CAMXCT030003674">
    <property type="protein sequence ID" value="CAL4793036.1"/>
    <property type="molecule type" value="Genomic_DNA"/>
</dbReference>
<protein>
    <submittedName>
        <fullName evidence="4">Ubiquitin-like domain-containing protein</fullName>
    </submittedName>
</protein>
<proteinExistence type="predicted"/>